<dbReference type="Gene3D" id="3.80.10.10">
    <property type="entry name" value="Ribonuclease Inhibitor"/>
    <property type="match status" value="1"/>
</dbReference>
<dbReference type="InterPro" id="IPR001810">
    <property type="entry name" value="F-box_dom"/>
</dbReference>
<dbReference type="OrthoDB" id="1107553at2759"/>
<reference evidence="2 4" key="1">
    <citation type="submission" date="2017-11" db="EMBL/GenBank/DDBJ databases">
        <title>The genome of Rhizophagus clarus HR1 reveals common genetic basis of auxotrophy among arbuscular mycorrhizal fungi.</title>
        <authorList>
            <person name="Kobayashi Y."/>
        </authorList>
    </citation>
    <scope>NUCLEOTIDE SEQUENCE [LARGE SCALE GENOMIC DNA]</scope>
    <source>
        <strain evidence="2 4">HR1</strain>
    </source>
</reference>
<organism evidence="2 4">
    <name type="scientific">Rhizophagus clarus</name>
    <dbReference type="NCBI Taxonomy" id="94130"/>
    <lineage>
        <taxon>Eukaryota</taxon>
        <taxon>Fungi</taxon>
        <taxon>Fungi incertae sedis</taxon>
        <taxon>Mucoromycota</taxon>
        <taxon>Glomeromycotina</taxon>
        <taxon>Glomeromycetes</taxon>
        <taxon>Glomerales</taxon>
        <taxon>Glomeraceae</taxon>
        <taxon>Rhizophagus</taxon>
    </lineage>
</organism>
<name>A0A2Z6SAM7_9GLOM</name>
<dbReference type="SUPFAM" id="SSF52047">
    <property type="entry name" value="RNI-like"/>
    <property type="match status" value="1"/>
</dbReference>
<proteinExistence type="predicted"/>
<dbReference type="AlphaFoldDB" id="A0A2Z6SAM7"/>
<evidence type="ECO:0000313" key="3">
    <source>
        <dbReference type="EMBL" id="GES74661.1"/>
    </source>
</evidence>
<feature type="domain" description="F-box" evidence="1">
    <location>
        <begin position="2"/>
        <end position="46"/>
    </location>
</feature>
<reference evidence="3" key="2">
    <citation type="submission" date="2019-10" db="EMBL/GenBank/DDBJ databases">
        <title>Conservation and host-specific expression of non-tandemly repeated heterogenous ribosome RNA gene in arbuscular mycorrhizal fungi.</title>
        <authorList>
            <person name="Maeda T."/>
            <person name="Kobayashi Y."/>
            <person name="Nakagawa T."/>
            <person name="Ezawa T."/>
            <person name="Yamaguchi K."/>
            <person name="Bino T."/>
            <person name="Nishimoto Y."/>
            <person name="Shigenobu S."/>
            <person name="Kawaguchi M."/>
        </authorList>
    </citation>
    <scope>NUCLEOTIDE SEQUENCE</scope>
    <source>
        <strain evidence="3">HR1</strain>
    </source>
</reference>
<dbReference type="EMBL" id="BEXD01004370">
    <property type="protein sequence ID" value="GBC10273.1"/>
    <property type="molecule type" value="Genomic_DNA"/>
</dbReference>
<comment type="caution">
    <text evidence="2">The sequence shown here is derived from an EMBL/GenBank/DDBJ whole genome shotgun (WGS) entry which is preliminary data.</text>
</comment>
<dbReference type="Pfam" id="PF12937">
    <property type="entry name" value="F-box-like"/>
    <property type="match status" value="1"/>
</dbReference>
<keyword evidence="4" id="KW-1185">Reference proteome</keyword>
<evidence type="ECO:0000313" key="4">
    <source>
        <dbReference type="Proteomes" id="UP000247702"/>
    </source>
</evidence>
<dbReference type="EMBL" id="BLAL01000012">
    <property type="protein sequence ID" value="GES74661.1"/>
    <property type="molecule type" value="Genomic_DNA"/>
</dbReference>
<dbReference type="Proteomes" id="UP000615446">
    <property type="component" value="Unassembled WGS sequence"/>
</dbReference>
<accession>A0A2Z6SAM7</accession>
<dbReference type="Proteomes" id="UP000247702">
    <property type="component" value="Unassembled WGS sequence"/>
</dbReference>
<gene>
    <name evidence="3" type="ORF">RCL2_000213100</name>
    <name evidence="2" type="ORF">RclHR1_00950010</name>
</gene>
<dbReference type="InterPro" id="IPR032675">
    <property type="entry name" value="LRR_dom_sf"/>
</dbReference>
<evidence type="ECO:0000313" key="2">
    <source>
        <dbReference type="EMBL" id="GBC10273.1"/>
    </source>
</evidence>
<dbReference type="InterPro" id="IPR036047">
    <property type="entry name" value="F-box-like_dom_sf"/>
</dbReference>
<sequence length="485" mass="56450">MSQIPTDCLNDIFEYLEDDKSTLYSCLLVNRLWCEISVRILWRNINNYNNRAYSTLISCLSNESKEILSMNNIIILIPTTKFPTFNYPSFCKVLSIRHVQCEIKNLLKNQQPISPQIFNNINIVVQEICKMFINQISSLKRLDLRQYTIMQIPIFTSYPEAKDCLRNLSELFCDLDTSSEILYQLSRICHNISLLRINSYNLNFTLDGLVNLISVQKNLKHFIMTQDHGVKNISPLITKLPNTLIKLSLYEYNYVSLSFIAKFSNLQELELSLVCDENFIDFEKLSYVSFPQLKILRFQHSRPNNELLIRFLENNGKNLNELYISFENSGYNDNSLNLVISKFCTNLRKFSGGFKNNELELILKSCKYLKSIEIFCGDKLLSEKEALSEVVKYSHENISEIILRLHYCCTQPEELLPKELESLIAGLANYVPQRALSLVIVTNDHCKESFDKNEKNMKVVKKYIELGVIKSFKIKGYDDLFGMHY</sequence>
<evidence type="ECO:0000259" key="1">
    <source>
        <dbReference type="Pfam" id="PF12937"/>
    </source>
</evidence>
<protein>
    <recommendedName>
        <fullName evidence="1">F-box domain-containing protein</fullName>
    </recommendedName>
</protein>
<dbReference type="SUPFAM" id="SSF81383">
    <property type="entry name" value="F-box domain"/>
    <property type="match status" value="1"/>
</dbReference>